<dbReference type="STRING" id="320771.Cflav_PD5103"/>
<dbReference type="Proteomes" id="UP000003688">
    <property type="component" value="Unassembled WGS sequence"/>
</dbReference>
<comment type="caution">
    <text evidence="4">The sequence shown here is derived from an EMBL/GenBank/DDBJ whole genome shotgun (WGS) entry which is preliminary data.</text>
</comment>
<dbReference type="Gene3D" id="3.40.50.620">
    <property type="entry name" value="HUPs"/>
    <property type="match status" value="1"/>
</dbReference>
<dbReference type="PIRSF" id="PIRSF006276">
    <property type="entry name" value="UspA"/>
    <property type="match status" value="1"/>
</dbReference>
<keyword evidence="5" id="KW-1185">Reference proteome</keyword>
<evidence type="ECO:0000256" key="1">
    <source>
        <dbReference type="ARBA" id="ARBA00008791"/>
    </source>
</evidence>
<dbReference type="InterPro" id="IPR006016">
    <property type="entry name" value="UspA"/>
</dbReference>
<dbReference type="PRINTS" id="PR01438">
    <property type="entry name" value="UNVRSLSTRESS"/>
</dbReference>
<evidence type="ECO:0000313" key="4">
    <source>
        <dbReference type="EMBL" id="EEF62468.1"/>
    </source>
</evidence>
<evidence type="ECO:0000259" key="3">
    <source>
        <dbReference type="Pfam" id="PF00582"/>
    </source>
</evidence>
<name>B9XC00_PEDPL</name>
<dbReference type="CDD" id="cd00293">
    <property type="entry name" value="USP-like"/>
    <property type="match status" value="1"/>
</dbReference>
<dbReference type="GO" id="GO:0005737">
    <property type="term" value="C:cytoplasm"/>
    <property type="evidence" value="ECO:0007669"/>
    <property type="project" value="UniProtKB-SubCell"/>
</dbReference>
<dbReference type="OrthoDB" id="9789668at2"/>
<dbReference type="SUPFAM" id="SSF52402">
    <property type="entry name" value="Adenine nucleotide alpha hydrolases-like"/>
    <property type="match status" value="1"/>
</dbReference>
<comment type="subcellular location">
    <subcellularLocation>
        <location evidence="2">Cytoplasm</location>
    </subcellularLocation>
</comment>
<accession>B9XC00</accession>
<organism evidence="4 5">
    <name type="scientific">Pedosphaera parvula (strain Ellin514)</name>
    <dbReference type="NCBI Taxonomy" id="320771"/>
    <lineage>
        <taxon>Bacteria</taxon>
        <taxon>Pseudomonadati</taxon>
        <taxon>Verrucomicrobiota</taxon>
        <taxon>Pedosphaerae</taxon>
        <taxon>Pedosphaerales</taxon>
        <taxon>Pedosphaeraceae</taxon>
        <taxon>Pedosphaera</taxon>
    </lineage>
</organism>
<dbReference type="Pfam" id="PF00582">
    <property type="entry name" value="Usp"/>
    <property type="match status" value="1"/>
</dbReference>
<dbReference type="PANTHER" id="PTHR46268">
    <property type="entry name" value="STRESS RESPONSE PROTEIN NHAX"/>
    <property type="match status" value="1"/>
</dbReference>
<reference evidence="4 5" key="1">
    <citation type="journal article" date="2011" name="J. Bacteriol.">
        <title>Genome sequence of 'Pedosphaera parvula' Ellin514, an aerobic Verrucomicrobial isolate from pasture soil.</title>
        <authorList>
            <person name="Kant R."/>
            <person name="van Passel M.W."/>
            <person name="Sangwan P."/>
            <person name="Palva A."/>
            <person name="Lucas S."/>
            <person name="Copeland A."/>
            <person name="Lapidus A."/>
            <person name="Glavina Del Rio T."/>
            <person name="Dalin E."/>
            <person name="Tice H."/>
            <person name="Bruce D."/>
            <person name="Goodwin L."/>
            <person name="Pitluck S."/>
            <person name="Chertkov O."/>
            <person name="Larimer F.W."/>
            <person name="Land M.L."/>
            <person name="Hauser L."/>
            <person name="Brettin T.S."/>
            <person name="Detter J.C."/>
            <person name="Han S."/>
            <person name="de Vos W.M."/>
            <person name="Janssen P.H."/>
            <person name="Smidt H."/>
        </authorList>
    </citation>
    <scope>NUCLEOTIDE SEQUENCE [LARGE SCALE GENOMIC DNA]</scope>
    <source>
        <strain evidence="4 5">Ellin514</strain>
    </source>
</reference>
<dbReference type="InterPro" id="IPR006015">
    <property type="entry name" value="Universal_stress_UspA"/>
</dbReference>
<evidence type="ECO:0000256" key="2">
    <source>
        <dbReference type="PIRNR" id="PIRNR006276"/>
    </source>
</evidence>
<dbReference type="PANTHER" id="PTHR46268:SF6">
    <property type="entry name" value="UNIVERSAL STRESS PROTEIN UP12"/>
    <property type="match status" value="1"/>
</dbReference>
<protein>
    <recommendedName>
        <fullName evidence="2">Universal stress protein</fullName>
    </recommendedName>
</protein>
<keyword evidence="2" id="KW-0963">Cytoplasm</keyword>
<gene>
    <name evidence="4" type="ORF">Cflav_PD5103</name>
</gene>
<feature type="domain" description="UspA" evidence="3">
    <location>
        <begin position="14"/>
        <end position="152"/>
    </location>
</feature>
<dbReference type="EMBL" id="ABOX02000004">
    <property type="protein sequence ID" value="EEF62468.1"/>
    <property type="molecule type" value="Genomic_DNA"/>
</dbReference>
<comment type="similarity">
    <text evidence="1 2">Belongs to the universal stress protein A family.</text>
</comment>
<dbReference type="AlphaFoldDB" id="B9XC00"/>
<sequence length="161" mass="17917">METKQPLTSSLALNRILVPVDFSGFSSKAVRYAVRFAEQFGATLYLLYVLERSSFITGTDGVVITLPEGQMMNTTKTKLAAFAAEEIKEPVPVHTEVRIGRPYEEVINLAREMQVDLIIIATHGYTGLKHVFLGSTAELVVRHAPCPVLVVREKEHEFIAE</sequence>
<dbReference type="RefSeq" id="WP_007413348.1">
    <property type="nucleotide sequence ID" value="NZ_ABOX02000004.1"/>
</dbReference>
<dbReference type="InterPro" id="IPR014729">
    <property type="entry name" value="Rossmann-like_a/b/a_fold"/>
</dbReference>
<proteinExistence type="inferred from homology"/>
<evidence type="ECO:0000313" key="5">
    <source>
        <dbReference type="Proteomes" id="UP000003688"/>
    </source>
</evidence>